<sequence length="153" mass="17588">MVNDPILIMQATVKDLEQLAPVFDQYRVFYKQASDLEAAKQFLFEKFEHRESVIFLAKHRPTDQIVGFTQLYPSFSSISLQRTWILNDLFVCADYRKQGIATKLLNQAKEFAALTKAKGLELSTATDNAAAQKCYEGLGYQRDDGFFHYFLKV</sequence>
<feature type="domain" description="N-acetyltransferase" evidence="1">
    <location>
        <begin position="6"/>
        <end position="153"/>
    </location>
</feature>
<name>A0ABQ4LUM1_9BACL</name>
<reference evidence="2 3" key="1">
    <citation type="submission" date="2021-03" db="EMBL/GenBank/DDBJ databases">
        <title>Antimicrobial resistance genes in bacteria isolated from Japanese honey, and their potential for conferring macrolide and lincosamide resistance in the American foulbrood pathogen Paenibacillus larvae.</title>
        <authorList>
            <person name="Okamoto M."/>
            <person name="Kumagai M."/>
            <person name="Kanamori H."/>
            <person name="Takamatsu D."/>
        </authorList>
    </citation>
    <scope>NUCLEOTIDE SEQUENCE [LARGE SCALE GENOMIC DNA]</scope>
    <source>
        <strain evidence="2 3">J21TS3</strain>
    </source>
</reference>
<dbReference type="Gene3D" id="3.40.630.30">
    <property type="match status" value="1"/>
</dbReference>
<dbReference type="PROSITE" id="PS51186">
    <property type="entry name" value="GNAT"/>
    <property type="match status" value="1"/>
</dbReference>
<evidence type="ECO:0000313" key="2">
    <source>
        <dbReference type="EMBL" id="GIO66967.1"/>
    </source>
</evidence>
<protein>
    <submittedName>
        <fullName evidence="2">N-acetyltransferase</fullName>
    </submittedName>
</protein>
<accession>A0ABQ4LUM1</accession>
<keyword evidence="3" id="KW-1185">Reference proteome</keyword>
<dbReference type="InterPro" id="IPR016181">
    <property type="entry name" value="Acyl_CoA_acyltransferase"/>
</dbReference>
<dbReference type="RefSeq" id="WP_246536782.1">
    <property type="nucleotide sequence ID" value="NZ_BORW01000006.1"/>
</dbReference>
<evidence type="ECO:0000313" key="3">
    <source>
        <dbReference type="Proteomes" id="UP000680638"/>
    </source>
</evidence>
<dbReference type="InterPro" id="IPR000182">
    <property type="entry name" value="GNAT_dom"/>
</dbReference>
<dbReference type="EMBL" id="BORW01000006">
    <property type="protein sequence ID" value="GIO66967.1"/>
    <property type="molecule type" value="Genomic_DNA"/>
</dbReference>
<dbReference type="CDD" id="cd04301">
    <property type="entry name" value="NAT_SF"/>
    <property type="match status" value="1"/>
</dbReference>
<gene>
    <name evidence="2" type="ORF">J21TS3_17880</name>
</gene>
<comment type="caution">
    <text evidence="2">The sequence shown here is derived from an EMBL/GenBank/DDBJ whole genome shotgun (WGS) entry which is preliminary data.</text>
</comment>
<evidence type="ECO:0000259" key="1">
    <source>
        <dbReference type="PROSITE" id="PS51186"/>
    </source>
</evidence>
<dbReference type="PANTHER" id="PTHR43072:SF58">
    <property type="entry name" value="N-ACETYLTRANSFERASE DOMAIN-CONTAINING PROTEIN"/>
    <property type="match status" value="1"/>
</dbReference>
<dbReference type="Pfam" id="PF00583">
    <property type="entry name" value="Acetyltransf_1"/>
    <property type="match status" value="1"/>
</dbReference>
<dbReference type="SUPFAM" id="SSF55729">
    <property type="entry name" value="Acyl-CoA N-acyltransferases (Nat)"/>
    <property type="match status" value="1"/>
</dbReference>
<dbReference type="PANTHER" id="PTHR43072">
    <property type="entry name" value="N-ACETYLTRANSFERASE"/>
    <property type="match status" value="1"/>
</dbReference>
<organism evidence="2 3">
    <name type="scientific">Paenibacillus cookii</name>
    <dbReference type="NCBI Taxonomy" id="157839"/>
    <lineage>
        <taxon>Bacteria</taxon>
        <taxon>Bacillati</taxon>
        <taxon>Bacillota</taxon>
        <taxon>Bacilli</taxon>
        <taxon>Bacillales</taxon>
        <taxon>Paenibacillaceae</taxon>
        <taxon>Paenibacillus</taxon>
    </lineage>
</organism>
<dbReference type="Proteomes" id="UP000680638">
    <property type="component" value="Unassembled WGS sequence"/>
</dbReference>
<proteinExistence type="predicted"/>